<dbReference type="InterPro" id="IPR027417">
    <property type="entry name" value="P-loop_NTPase"/>
</dbReference>
<reference evidence="1 2" key="1">
    <citation type="submission" date="2020-06" db="EMBL/GenBank/DDBJ databases">
        <title>Transcriptomic and genomic resources for Thalictrum thalictroides and T. hernandezii: Facilitating candidate gene discovery in an emerging model plant lineage.</title>
        <authorList>
            <person name="Arias T."/>
            <person name="Riano-Pachon D.M."/>
            <person name="Di Stilio V.S."/>
        </authorList>
    </citation>
    <scope>NUCLEOTIDE SEQUENCE [LARGE SCALE GENOMIC DNA]</scope>
    <source>
        <strain evidence="2">cv. WT478/WT964</strain>
        <tissue evidence="1">Leaves</tissue>
    </source>
</reference>
<dbReference type="AlphaFoldDB" id="A0A7J6WSE2"/>
<dbReference type="OrthoDB" id="1724847at2759"/>
<sequence>MSSSEKKVSGALAHAFETAKRYSPAILLLRHFEVFQKVSSHEGSPSDQVGLTTEVASVLREHTQPDSDVEVSSYGDQPRIIGHQVLLVAVADSSEGLPAPIRRCFSHELSMGSLNEEQRANMLSQLIHSSPQVPKDIGMVDLMKDISEQTSGFTPRDICALVADAGANSMSRFLPGKIASEPAFPNLSKEDITRALERSKKRIASALGTPKVPNVKWEDVGGLEDVKKAILDTVQLPLRHKALFSSGLRKRSGVLLYGPPGTGK</sequence>
<dbReference type="EMBL" id="JABWDY010011844">
    <property type="protein sequence ID" value="KAF5199520.1"/>
    <property type="molecule type" value="Genomic_DNA"/>
</dbReference>
<proteinExistence type="predicted"/>
<dbReference type="Gene3D" id="1.10.8.60">
    <property type="match status" value="1"/>
</dbReference>
<dbReference type="GO" id="GO:0005829">
    <property type="term" value="C:cytosol"/>
    <property type="evidence" value="ECO:0007669"/>
    <property type="project" value="TreeGrafter"/>
</dbReference>
<organism evidence="1 2">
    <name type="scientific">Thalictrum thalictroides</name>
    <name type="common">Rue-anemone</name>
    <name type="synonym">Anemone thalictroides</name>
    <dbReference type="NCBI Taxonomy" id="46969"/>
    <lineage>
        <taxon>Eukaryota</taxon>
        <taxon>Viridiplantae</taxon>
        <taxon>Streptophyta</taxon>
        <taxon>Embryophyta</taxon>
        <taxon>Tracheophyta</taxon>
        <taxon>Spermatophyta</taxon>
        <taxon>Magnoliopsida</taxon>
        <taxon>Ranunculales</taxon>
        <taxon>Ranunculaceae</taxon>
        <taxon>Thalictroideae</taxon>
        <taxon>Thalictrum</taxon>
    </lineage>
</organism>
<dbReference type="PANTHER" id="PTHR23077:SF9">
    <property type="entry name" value="PEROXISOMAL ATPASE PEX6"/>
    <property type="match status" value="1"/>
</dbReference>
<name>A0A7J6WSE2_THATH</name>
<dbReference type="InterPro" id="IPR050168">
    <property type="entry name" value="AAA_ATPase_domain"/>
</dbReference>
<accession>A0A7J6WSE2</accession>
<gene>
    <name evidence="1" type="ORF">FRX31_010893</name>
</gene>
<dbReference type="PANTHER" id="PTHR23077">
    <property type="entry name" value="AAA-FAMILY ATPASE"/>
    <property type="match status" value="1"/>
</dbReference>
<dbReference type="GO" id="GO:0005778">
    <property type="term" value="C:peroxisomal membrane"/>
    <property type="evidence" value="ECO:0007669"/>
    <property type="project" value="TreeGrafter"/>
</dbReference>
<feature type="non-terminal residue" evidence="1">
    <location>
        <position position="1"/>
    </location>
</feature>
<dbReference type="SUPFAM" id="SSF52540">
    <property type="entry name" value="P-loop containing nucleoside triphosphate hydrolases"/>
    <property type="match status" value="2"/>
</dbReference>
<dbReference type="Proteomes" id="UP000554482">
    <property type="component" value="Unassembled WGS sequence"/>
</dbReference>
<comment type="caution">
    <text evidence="1">The sequence shown here is derived from an EMBL/GenBank/DDBJ whole genome shotgun (WGS) entry which is preliminary data.</text>
</comment>
<dbReference type="GO" id="GO:0016887">
    <property type="term" value="F:ATP hydrolysis activity"/>
    <property type="evidence" value="ECO:0007669"/>
    <property type="project" value="TreeGrafter"/>
</dbReference>
<dbReference type="Gene3D" id="3.40.50.300">
    <property type="entry name" value="P-loop containing nucleotide triphosphate hydrolases"/>
    <property type="match status" value="2"/>
</dbReference>
<protein>
    <submittedName>
        <fullName evidence="1">Peroxisome biogenesis protein</fullName>
    </submittedName>
</protein>
<evidence type="ECO:0000313" key="1">
    <source>
        <dbReference type="EMBL" id="KAF5199520.1"/>
    </source>
</evidence>
<evidence type="ECO:0000313" key="2">
    <source>
        <dbReference type="Proteomes" id="UP000554482"/>
    </source>
</evidence>
<keyword evidence="2" id="KW-1185">Reference proteome</keyword>
<dbReference type="GO" id="GO:0016558">
    <property type="term" value="P:protein import into peroxisome matrix"/>
    <property type="evidence" value="ECO:0007669"/>
    <property type="project" value="TreeGrafter"/>
</dbReference>